<sequence>MKENRMKIIITSLITLAPILLGVLFWDRLPDQIATHFGQGNVPDGWSSKPMTVFGLPLILVALHLFCIFITLNDPKKKNIGRKILPIIFWMIPIISLLVNSATYGIALGLKIDIGLIVSLLLGLLFIIFGNYMSKIRQNYTVGIRLPWTLSSEDNWDKTHRLAGKLWIVGGVLVLFNVFLKWTSFLIGILLVIVFVPMVYSYALYWKERR</sequence>
<feature type="transmembrane region" description="Helical" evidence="1">
    <location>
        <begin position="162"/>
        <end position="179"/>
    </location>
</feature>
<evidence type="ECO:0000259" key="2">
    <source>
        <dbReference type="Pfam" id="PF07853"/>
    </source>
</evidence>
<feature type="transmembrane region" description="Helical" evidence="1">
    <location>
        <begin position="185"/>
        <end position="205"/>
    </location>
</feature>
<feature type="domain" description="DUF1648" evidence="2">
    <location>
        <begin position="13"/>
        <end position="60"/>
    </location>
</feature>
<organism evidence="3 4">
    <name type="scientific">[Ruminococcus] lactaris</name>
    <dbReference type="NCBI Taxonomy" id="46228"/>
    <lineage>
        <taxon>Bacteria</taxon>
        <taxon>Bacillati</taxon>
        <taxon>Bacillota</taxon>
        <taxon>Clostridia</taxon>
        <taxon>Lachnospirales</taxon>
        <taxon>Lachnospiraceae</taxon>
        <taxon>Mediterraneibacter</taxon>
    </lineage>
</organism>
<accession>A0A3E4LSR2</accession>
<keyword evidence="1" id="KW-1133">Transmembrane helix</keyword>
<keyword evidence="1" id="KW-0812">Transmembrane</keyword>
<name>A0A3E4LSR2_9FIRM</name>
<evidence type="ECO:0000256" key="1">
    <source>
        <dbReference type="SAM" id="Phobius"/>
    </source>
</evidence>
<dbReference type="GO" id="GO:0009636">
    <property type="term" value="P:response to toxic substance"/>
    <property type="evidence" value="ECO:0007669"/>
    <property type="project" value="TreeGrafter"/>
</dbReference>
<dbReference type="InterPro" id="IPR012867">
    <property type="entry name" value="DUF1648"/>
</dbReference>
<dbReference type="PANTHER" id="PTHR37810">
    <property type="entry name" value="IMMUNITY PROTEIN SDPI"/>
    <property type="match status" value="1"/>
</dbReference>
<evidence type="ECO:0000313" key="4">
    <source>
        <dbReference type="Proteomes" id="UP000260793"/>
    </source>
</evidence>
<keyword evidence="1" id="KW-0472">Membrane</keyword>
<protein>
    <submittedName>
        <fullName evidence="3">DUF1648 domain-containing protein</fullName>
    </submittedName>
</protein>
<feature type="transmembrane region" description="Helical" evidence="1">
    <location>
        <begin position="51"/>
        <end position="72"/>
    </location>
</feature>
<dbReference type="Proteomes" id="UP000260793">
    <property type="component" value="Unassembled WGS sequence"/>
</dbReference>
<dbReference type="PANTHER" id="PTHR37810:SF5">
    <property type="entry name" value="IMMUNITY PROTEIN SDPI"/>
    <property type="match status" value="1"/>
</dbReference>
<dbReference type="AlphaFoldDB" id="A0A3E4LSR2"/>
<dbReference type="InterPro" id="IPR026272">
    <property type="entry name" value="SdpI"/>
</dbReference>
<reference evidence="3 4" key="1">
    <citation type="submission" date="2018-08" db="EMBL/GenBank/DDBJ databases">
        <title>A genome reference for cultivated species of the human gut microbiota.</title>
        <authorList>
            <person name="Zou Y."/>
            <person name="Xue W."/>
            <person name="Luo G."/>
        </authorList>
    </citation>
    <scope>NUCLEOTIDE SEQUENCE [LARGE SCALE GENOMIC DNA]</scope>
    <source>
        <strain evidence="3 4">TF11-7</strain>
    </source>
</reference>
<gene>
    <name evidence="3" type="ORF">DXD17_06260</name>
</gene>
<dbReference type="RefSeq" id="WP_117688025.1">
    <property type="nucleotide sequence ID" value="NZ_CAKMWK010000001.1"/>
</dbReference>
<feature type="transmembrane region" description="Helical" evidence="1">
    <location>
        <begin position="84"/>
        <end position="108"/>
    </location>
</feature>
<feature type="transmembrane region" description="Helical" evidence="1">
    <location>
        <begin position="7"/>
        <end position="26"/>
    </location>
</feature>
<comment type="caution">
    <text evidence="3">The sequence shown here is derived from an EMBL/GenBank/DDBJ whole genome shotgun (WGS) entry which is preliminary data.</text>
</comment>
<evidence type="ECO:0000313" key="3">
    <source>
        <dbReference type="EMBL" id="RGK40571.1"/>
    </source>
</evidence>
<dbReference type="Pfam" id="PF13630">
    <property type="entry name" value="SdpI"/>
    <property type="match status" value="1"/>
</dbReference>
<dbReference type="InterPro" id="IPR025962">
    <property type="entry name" value="SdpI/YhfL"/>
</dbReference>
<proteinExistence type="predicted"/>
<dbReference type="PIRSF" id="PIRSF038959">
    <property type="entry name" value="SdpI"/>
    <property type="match status" value="1"/>
</dbReference>
<feature type="transmembrane region" description="Helical" evidence="1">
    <location>
        <begin position="114"/>
        <end position="133"/>
    </location>
</feature>
<dbReference type="EMBL" id="QSQN01000013">
    <property type="protein sequence ID" value="RGK40571.1"/>
    <property type="molecule type" value="Genomic_DNA"/>
</dbReference>
<dbReference type="Pfam" id="PF07853">
    <property type="entry name" value="DUF1648"/>
    <property type="match status" value="1"/>
</dbReference>